<dbReference type="InterPro" id="IPR015946">
    <property type="entry name" value="KH_dom-like_a/b"/>
</dbReference>
<dbReference type="Pfam" id="PF07650">
    <property type="entry name" value="KH_2"/>
    <property type="match status" value="1"/>
</dbReference>
<evidence type="ECO:0000256" key="3">
    <source>
        <dbReference type="ARBA" id="ARBA00022517"/>
    </source>
</evidence>
<keyword evidence="8" id="KW-0699">rRNA-binding</keyword>
<keyword evidence="4 8" id="KW-0547">Nucleotide-binding</keyword>
<feature type="binding site" evidence="8">
    <location>
        <begin position="61"/>
        <end position="65"/>
    </location>
    <ligand>
        <name>GTP</name>
        <dbReference type="ChEBI" id="CHEBI:37565"/>
    </ligand>
</feature>
<dbReference type="NCBIfam" id="TIGR00436">
    <property type="entry name" value="era"/>
    <property type="match status" value="1"/>
</dbReference>
<dbReference type="EMBL" id="JANKAS010000002">
    <property type="protein sequence ID" value="MCR1897864.1"/>
    <property type="molecule type" value="Genomic_DNA"/>
</dbReference>
<dbReference type="SUPFAM" id="SSF54814">
    <property type="entry name" value="Prokaryotic type KH domain (KH-domain type II)"/>
    <property type="match status" value="1"/>
</dbReference>
<feature type="region of interest" description="G2" evidence="9">
    <location>
        <begin position="40"/>
        <end position="44"/>
    </location>
</feature>
<dbReference type="CDD" id="cd04163">
    <property type="entry name" value="Era"/>
    <property type="match status" value="1"/>
</dbReference>
<dbReference type="GO" id="GO:0005525">
    <property type="term" value="F:GTP binding"/>
    <property type="evidence" value="ECO:0007669"/>
    <property type="project" value="UniProtKB-UniRule"/>
</dbReference>
<sequence>MNKDYRSGFVSIIGRPNVGKSTLLNQIMGEKLVIISNKPQTTRNAIRCIYTQPDYQMIFIDTPGMHKPKNKLGQYMVEAAKQTLNEVDVILFLVDESMYIGTGDQYVFDVLKEVNTPVILVINKMDLLTKDQLLEKINLYKEIEQIEDIIPISARNSENIQNLIHLISKKMPQGPQYFPEDMIIDQPERMIVAELVREKALQLLQQEVPHGIATEVISMQERDGKNLLDIDVNIYCERNTHKGIIIGKQGKMLREIGTRSRRDIENLLGSKVNLQLWVKVRPDWRNKLRELKDLGYQ</sequence>
<dbReference type="SUPFAM" id="SSF52540">
    <property type="entry name" value="P-loop containing nucleoside triphosphate hydrolases"/>
    <property type="match status" value="1"/>
</dbReference>
<evidence type="ECO:0000256" key="4">
    <source>
        <dbReference type="ARBA" id="ARBA00022741"/>
    </source>
</evidence>
<feature type="region of interest" description="G4" evidence="9">
    <location>
        <begin position="123"/>
        <end position="126"/>
    </location>
</feature>
<dbReference type="Pfam" id="PF01926">
    <property type="entry name" value="MMR_HSR1"/>
    <property type="match status" value="1"/>
</dbReference>
<dbReference type="PANTHER" id="PTHR42698:SF1">
    <property type="entry name" value="GTPASE ERA, MITOCHONDRIAL"/>
    <property type="match status" value="1"/>
</dbReference>
<evidence type="ECO:0000256" key="1">
    <source>
        <dbReference type="ARBA" id="ARBA00007921"/>
    </source>
</evidence>
<dbReference type="InterPro" id="IPR006073">
    <property type="entry name" value="GTP-bd"/>
</dbReference>
<dbReference type="Proteomes" id="UP001205748">
    <property type="component" value="Unassembled WGS sequence"/>
</dbReference>
<feature type="region of interest" description="G1" evidence="9">
    <location>
        <begin position="14"/>
        <end position="21"/>
    </location>
</feature>
<dbReference type="GO" id="GO:0070181">
    <property type="term" value="F:small ribosomal subunit rRNA binding"/>
    <property type="evidence" value="ECO:0007669"/>
    <property type="project" value="UniProtKB-UniRule"/>
</dbReference>
<dbReference type="Gene3D" id="3.30.300.20">
    <property type="match status" value="1"/>
</dbReference>
<keyword evidence="3 8" id="KW-0690">Ribosome biogenesis</keyword>
<organism evidence="13 14">
    <name type="scientific">Irregularibacter muris</name>
    <dbReference type="NCBI Taxonomy" id="1796619"/>
    <lineage>
        <taxon>Bacteria</taxon>
        <taxon>Bacillati</taxon>
        <taxon>Bacillota</taxon>
        <taxon>Clostridia</taxon>
        <taxon>Eubacteriales</taxon>
        <taxon>Eubacteriaceae</taxon>
        <taxon>Irregularibacter</taxon>
    </lineage>
</organism>
<proteinExistence type="inferred from homology"/>
<evidence type="ECO:0000256" key="10">
    <source>
        <dbReference type="RuleBase" id="RU003761"/>
    </source>
</evidence>
<dbReference type="GO" id="GO:0003924">
    <property type="term" value="F:GTPase activity"/>
    <property type="evidence" value="ECO:0007669"/>
    <property type="project" value="UniProtKB-UniRule"/>
</dbReference>
<accession>A0AAE3HE96</accession>
<dbReference type="PROSITE" id="PS50823">
    <property type="entry name" value="KH_TYPE_2"/>
    <property type="match status" value="1"/>
</dbReference>
<comment type="subcellular location">
    <subcellularLocation>
        <location evidence="8">Cytoplasm</location>
    </subcellularLocation>
    <subcellularLocation>
        <location evidence="8">Cell membrane</location>
        <topology evidence="8">Peripheral membrane protein</topology>
    </subcellularLocation>
</comment>
<keyword evidence="7 8" id="KW-0472">Membrane</keyword>
<evidence type="ECO:0000256" key="7">
    <source>
        <dbReference type="ARBA" id="ARBA00023136"/>
    </source>
</evidence>
<keyword evidence="6 8" id="KW-0342">GTP-binding</keyword>
<name>A0AAE3HE96_9FIRM</name>
<dbReference type="GO" id="GO:0005829">
    <property type="term" value="C:cytosol"/>
    <property type="evidence" value="ECO:0007669"/>
    <property type="project" value="TreeGrafter"/>
</dbReference>
<dbReference type="GO" id="GO:0005886">
    <property type="term" value="C:plasma membrane"/>
    <property type="evidence" value="ECO:0007669"/>
    <property type="project" value="UniProtKB-SubCell"/>
</dbReference>
<comment type="subunit">
    <text evidence="8">Monomer.</text>
</comment>
<feature type="region of interest" description="G3" evidence="9">
    <location>
        <begin position="61"/>
        <end position="64"/>
    </location>
</feature>
<dbReference type="NCBIfam" id="NF000908">
    <property type="entry name" value="PRK00089.1"/>
    <property type="match status" value="1"/>
</dbReference>
<dbReference type="InterPro" id="IPR005225">
    <property type="entry name" value="Small_GTP-bd"/>
</dbReference>
<comment type="function">
    <text evidence="8">An essential GTPase that binds both GDP and GTP, with rapid nucleotide exchange. Plays a role in 16S rRNA processing and 30S ribosomal subunit biogenesis and possibly also in cell cycle regulation and energy metabolism.</text>
</comment>
<evidence type="ECO:0000313" key="13">
    <source>
        <dbReference type="EMBL" id="MCR1897864.1"/>
    </source>
</evidence>
<feature type="domain" description="KH type-2" evidence="11">
    <location>
        <begin position="204"/>
        <end position="282"/>
    </location>
</feature>
<dbReference type="RefSeq" id="WP_257529318.1">
    <property type="nucleotide sequence ID" value="NZ_JANKAS010000002.1"/>
</dbReference>
<feature type="binding site" evidence="8">
    <location>
        <begin position="14"/>
        <end position="21"/>
    </location>
    <ligand>
        <name>GTP</name>
        <dbReference type="ChEBI" id="CHEBI:37565"/>
    </ligand>
</feature>
<gene>
    <name evidence="8 13" type="primary">era</name>
    <name evidence="13" type="ORF">NSA47_02525</name>
</gene>
<keyword evidence="8" id="KW-0963">Cytoplasm</keyword>
<dbReference type="PRINTS" id="PR00449">
    <property type="entry name" value="RASTRNSFRMNG"/>
</dbReference>
<dbReference type="HAMAP" id="MF_00367">
    <property type="entry name" value="GTPase_Era"/>
    <property type="match status" value="1"/>
</dbReference>
<dbReference type="InterPro" id="IPR027417">
    <property type="entry name" value="P-loop_NTPase"/>
</dbReference>
<dbReference type="FunFam" id="3.40.50.300:FF:000094">
    <property type="entry name" value="GTPase Era"/>
    <property type="match status" value="1"/>
</dbReference>
<dbReference type="GO" id="GO:0000028">
    <property type="term" value="P:ribosomal small subunit assembly"/>
    <property type="evidence" value="ECO:0007669"/>
    <property type="project" value="TreeGrafter"/>
</dbReference>
<reference evidence="13" key="1">
    <citation type="submission" date="2022-07" db="EMBL/GenBank/DDBJ databases">
        <title>Enhanced cultured diversity of the mouse gut microbiota enables custom-made synthetic communities.</title>
        <authorList>
            <person name="Afrizal A."/>
        </authorList>
    </citation>
    <scope>NUCLEOTIDE SEQUENCE</scope>
    <source>
        <strain evidence="13">DSM 28593</strain>
    </source>
</reference>
<dbReference type="Gene3D" id="3.40.50.300">
    <property type="entry name" value="P-loop containing nucleotide triphosphate hydrolases"/>
    <property type="match status" value="1"/>
</dbReference>
<dbReference type="InterPro" id="IPR004044">
    <property type="entry name" value="KH_dom_type_2"/>
</dbReference>
<dbReference type="GO" id="GO:0043024">
    <property type="term" value="F:ribosomal small subunit binding"/>
    <property type="evidence" value="ECO:0007669"/>
    <property type="project" value="TreeGrafter"/>
</dbReference>
<evidence type="ECO:0000259" key="11">
    <source>
        <dbReference type="PROSITE" id="PS50823"/>
    </source>
</evidence>
<feature type="region of interest" description="G5" evidence="9">
    <location>
        <begin position="152"/>
        <end position="154"/>
    </location>
</feature>
<dbReference type="InterPro" id="IPR030388">
    <property type="entry name" value="G_ERA_dom"/>
</dbReference>
<evidence type="ECO:0000259" key="12">
    <source>
        <dbReference type="PROSITE" id="PS51713"/>
    </source>
</evidence>
<keyword evidence="14" id="KW-1185">Reference proteome</keyword>
<dbReference type="PANTHER" id="PTHR42698">
    <property type="entry name" value="GTPASE ERA"/>
    <property type="match status" value="1"/>
</dbReference>
<dbReference type="InterPro" id="IPR009019">
    <property type="entry name" value="KH_sf_prok-type"/>
</dbReference>
<keyword evidence="5 8" id="KW-0694">RNA-binding</keyword>
<feature type="domain" description="Era-type G" evidence="12">
    <location>
        <begin position="6"/>
        <end position="173"/>
    </location>
</feature>
<evidence type="ECO:0000256" key="6">
    <source>
        <dbReference type="ARBA" id="ARBA00023134"/>
    </source>
</evidence>
<dbReference type="InterPro" id="IPR005662">
    <property type="entry name" value="GTPase_Era-like"/>
</dbReference>
<evidence type="ECO:0000256" key="2">
    <source>
        <dbReference type="ARBA" id="ARBA00020484"/>
    </source>
</evidence>
<dbReference type="PROSITE" id="PS51713">
    <property type="entry name" value="G_ERA"/>
    <property type="match status" value="1"/>
</dbReference>
<evidence type="ECO:0000313" key="14">
    <source>
        <dbReference type="Proteomes" id="UP001205748"/>
    </source>
</evidence>
<dbReference type="FunFam" id="3.30.300.20:FF:000003">
    <property type="entry name" value="GTPase Era"/>
    <property type="match status" value="1"/>
</dbReference>
<evidence type="ECO:0000256" key="5">
    <source>
        <dbReference type="ARBA" id="ARBA00022884"/>
    </source>
</evidence>
<evidence type="ECO:0000256" key="8">
    <source>
        <dbReference type="HAMAP-Rule" id="MF_00367"/>
    </source>
</evidence>
<evidence type="ECO:0000256" key="9">
    <source>
        <dbReference type="PROSITE-ProRule" id="PRU01050"/>
    </source>
</evidence>
<comment type="similarity">
    <text evidence="1 8 9 10">Belongs to the TRAFAC class TrmE-Era-EngA-EngB-Septin-like GTPase superfamily. Era GTPase family.</text>
</comment>
<protein>
    <recommendedName>
        <fullName evidence="2 8">GTPase Era</fullName>
    </recommendedName>
</protein>
<dbReference type="AlphaFoldDB" id="A0AAE3HE96"/>
<dbReference type="NCBIfam" id="TIGR00231">
    <property type="entry name" value="small_GTP"/>
    <property type="match status" value="1"/>
</dbReference>
<keyword evidence="8" id="KW-1003">Cell membrane</keyword>
<feature type="binding site" evidence="8">
    <location>
        <begin position="123"/>
        <end position="126"/>
    </location>
    <ligand>
        <name>GTP</name>
        <dbReference type="ChEBI" id="CHEBI:37565"/>
    </ligand>
</feature>
<dbReference type="CDD" id="cd22534">
    <property type="entry name" value="KH-II_Era"/>
    <property type="match status" value="1"/>
</dbReference>
<comment type="caution">
    <text evidence="13">The sequence shown here is derived from an EMBL/GenBank/DDBJ whole genome shotgun (WGS) entry which is preliminary data.</text>
</comment>